<accession>A0ABY3R3K7</accession>
<organism evidence="2 3">
    <name type="scientific">Bradyrhizobium ontarionense</name>
    <dbReference type="NCBI Taxonomy" id="2898149"/>
    <lineage>
        <taxon>Bacteria</taxon>
        <taxon>Pseudomonadati</taxon>
        <taxon>Pseudomonadota</taxon>
        <taxon>Alphaproteobacteria</taxon>
        <taxon>Hyphomicrobiales</taxon>
        <taxon>Nitrobacteraceae</taxon>
        <taxon>Bradyrhizobium</taxon>
    </lineage>
</organism>
<feature type="signal peptide" evidence="1">
    <location>
        <begin position="1"/>
        <end position="22"/>
    </location>
</feature>
<evidence type="ECO:0000313" key="3">
    <source>
        <dbReference type="Proteomes" id="UP001431010"/>
    </source>
</evidence>
<keyword evidence="3" id="KW-1185">Reference proteome</keyword>
<feature type="chain" id="PRO_5046918400" description="DUF2946 domain-containing protein" evidence="1">
    <location>
        <begin position="23"/>
        <end position="106"/>
    </location>
</feature>
<evidence type="ECO:0008006" key="4">
    <source>
        <dbReference type="Google" id="ProtNLM"/>
    </source>
</evidence>
<dbReference type="RefSeq" id="WP_231317478.1">
    <property type="nucleotide sequence ID" value="NZ_CP088156.1"/>
</dbReference>
<keyword evidence="1" id="KW-0732">Signal</keyword>
<evidence type="ECO:0000313" key="2">
    <source>
        <dbReference type="EMBL" id="UFZ01684.1"/>
    </source>
</evidence>
<sequence>MLRRIAALCVMLAYLLAGALHGACDLDVAHASAGKPEIASLLDQADHSDQRGTADHHCHGCFSVAVPQLQLAVIPADMVAATDWAIPVLRAGVLSESESPPPRHLT</sequence>
<dbReference type="Proteomes" id="UP001431010">
    <property type="component" value="Chromosome"/>
</dbReference>
<gene>
    <name evidence="2" type="ORF">LQG66_20405</name>
</gene>
<dbReference type="EMBL" id="CP088156">
    <property type="protein sequence ID" value="UFZ01684.1"/>
    <property type="molecule type" value="Genomic_DNA"/>
</dbReference>
<reference evidence="2" key="1">
    <citation type="journal article" date="2024" name="Antonie Van Leeuwenhoek">
        <title>Bradyrhizobium ontarionense sp. nov., a novel bacterial symbiont isolated from Aeschynomene indica (Indian jointvetch), harbours photosynthesis, nitrogen fixation and nitrous oxide (N2O) reductase genes.</title>
        <authorList>
            <person name="Bromfield E.S.P."/>
            <person name="Cloutier S."/>
        </authorList>
    </citation>
    <scope>NUCLEOTIDE SEQUENCE</scope>
    <source>
        <strain evidence="2">A19</strain>
    </source>
</reference>
<name>A0ABY3R3K7_9BRAD</name>
<protein>
    <recommendedName>
        <fullName evidence="4">DUF2946 domain-containing protein</fullName>
    </recommendedName>
</protein>
<proteinExistence type="predicted"/>
<evidence type="ECO:0000256" key="1">
    <source>
        <dbReference type="SAM" id="SignalP"/>
    </source>
</evidence>